<reference evidence="14 15" key="1">
    <citation type="submission" date="2022-05" db="EMBL/GenBank/DDBJ databases">
        <authorList>
            <consortium name="Genoscope - CEA"/>
            <person name="William W."/>
        </authorList>
    </citation>
    <scope>NUCLEOTIDE SEQUENCE [LARGE SCALE GENOMIC DNA]</scope>
</reference>
<dbReference type="PROSITE" id="PS51997">
    <property type="entry name" value="UPF1_CH_RICH"/>
    <property type="match status" value="1"/>
</dbReference>
<evidence type="ECO:0000313" key="15">
    <source>
        <dbReference type="Proteomes" id="UP001159428"/>
    </source>
</evidence>
<feature type="region of interest" description="C3H" evidence="11">
    <location>
        <begin position="118"/>
        <end position="150"/>
    </location>
</feature>
<dbReference type="InterPro" id="IPR040812">
    <property type="entry name" value="UPF1_1B_dom"/>
</dbReference>
<dbReference type="GO" id="GO:0000184">
    <property type="term" value="P:nuclear-transcribed mRNA catabolic process, nonsense-mediated decay"/>
    <property type="evidence" value="ECO:0007669"/>
    <property type="project" value="InterPro"/>
</dbReference>
<feature type="region of interest" description="Disordered" evidence="12">
    <location>
        <begin position="1"/>
        <end position="88"/>
    </location>
</feature>
<organism evidence="14 15">
    <name type="scientific">Pocillopora meandrina</name>
    <dbReference type="NCBI Taxonomy" id="46732"/>
    <lineage>
        <taxon>Eukaryota</taxon>
        <taxon>Metazoa</taxon>
        <taxon>Cnidaria</taxon>
        <taxon>Anthozoa</taxon>
        <taxon>Hexacorallia</taxon>
        <taxon>Scleractinia</taxon>
        <taxon>Astrocoeniina</taxon>
        <taxon>Pocilloporidae</taxon>
        <taxon>Pocillopora</taxon>
    </lineage>
</organism>
<proteinExistence type="inferred from homology"/>
<dbReference type="Gene3D" id="3.40.50.300">
    <property type="entry name" value="P-loop containing nucleotide triphosphate hydrolases"/>
    <property type="match status" value="2"/>
</dbReference>
<dbReference type="CDD" id="cd18039">
    <property type="entry name" value="DEXXQc_UPF1"/>
    <property type="match status" value="1"/>
</dbReference>
<evidence type="ECO:0000259" key="13">
    <source>
        <dbReference type="PROSITE" id="PS51997"/>
    </source>
</evidence>
<protein>
    <recommendedName>
        <fullName evidence="13">Upf1 domain-containing protein</fullName>
    </recommendedName>
</protein>
<evidence type="ECO:0000256" key="4">
    <source>
        <dbReference type="ARBA" id="ARBA00022723"/>
    </source>
</evidence>
<dbReference type="Pfam" id="PF13087">
    <property type="entry name" value="AAA_12"/>
    <property type="match status" value="1"/>
</dbReference>
<feature type="compositionally biased region" description="Polar residues" evidence="12">
    <location>
        <begin position="1043"/>
        <end position="1083"/>
    </location>
</feature>
<accession>A0AAU9X6X4</accession>
<dbReference type="EMBL" id="CALNXJ010000032">
    <property type="protein sequence ID" value="CAH3138522.1"/>
    <property type="molecule type" value="Genomic_DNA"/>
</dbReference>
<dbReference type="Pfam" id="PF04851">
    <property type="entry name" value="ResIII"/>
    <property type="match status" value="1"/>
</dbReference>
<evidence type="ECO:0000256" key="10">
    <source>
        <dbReference type="ARBA" id="ARBA00022840"/>
    </source>
</evidence>
<evidence type="ECO:0000256" key="2">
    <source>
        <dbReference type="ARBA" id="ARBA00007913"/>
    </source>
</evidence>
<dbReference type="Pfam" id="PF13086">
    <property type="entry name" value="AAA_11"/>
    <property type="match status" value="1"/>
</dbReference>
<dbReference type="Proteomes" id="UP001159428">
    <property type="component" value="Unassembled WGS sequence"/>
</dbReference>
<dbReference type="Pfam" id="PF09416">
    <property type="entry name" value="UPF1_Zn_bind"/>
    <property type="match status" value="1"/>
</dbReference>
<feature type="compositionally biased region" description="Polar residues" evidence="12">
    <location>
        <begin position="1117"/>
        <end position="1128"/>
    </location>
</feature>
<keyword evidence="7" id="KW-0378">Hydrolase</keyword>
<dbReference type="PANTHER" id="PTHR10887:SF364">
    <property type="entry name" value="REGULATOR OF NONSENSE TRANSCRIPTS 1"/>
    <property type="match status" value="1"/>
</dbReference>
<evidence type="ECO:0000256" key="11">
    <source>
        <dbReference type="PROSITE-ProRule" id="PRU01341"/>
    </source>
</evidence>
<feature type="region of interest" description="CC/SHH/C" evidence="11">
    <location>
        <begin position="132"/>
        <end position="160"/>
    </location>
</feature>
<dbReference type="InterPro" id="IPR041677">
    <property type="entry name" value="DNA2/NAM7_AAA_11"/>
</dbReference>
<evidence type="ECO:0000256" key="5">
    <source>
        <dbReference type="ARBA" id="ARBA00022741"/>
    </source>
</evidence>
<dbReference type="PANTHER" id="PTHR10887">
    <property type="entry name" value="DNA2/NAM7 HELICASE FAMILY"/>
    <property type="match status" value="1"/>
</dbReference>
<dbReference type="GO" id="GO:0016787">
    <property type="term" value="F:hydrolase activity"/>
    <property type="evidence" value="ECO:0007669"/>
    <property type="project" value="UniProtKB-KW"/>
</dbReference>
<evidence type="ECO:0000256" key="12">
    <source>
        <dbReference type="SAM" id="MobiDB-lite"/>
    </source>
</evidence>
<dbReference type="InterPro" id="IPR045055">
    <property type="entry name" value="DNA2/NAM7-like"/>
</dbReference>
<evidence type="ECO:0000256" key="7">
    <source>
        <dbReference type="ARBA" id="ARBA00022801"/>
    </source>
</evidence>
<evidence type="ECO:0000256" key="9">
    <source>
        <dbReference type="ARBA" id="ARBA00022833"/>
    </source>
</evidence>
<dbReference type="GO" id="GO:0005524">
    <property type="term" value="F:ATP binding"/>
    <property type="evidence" value="ECO:0007669"/>
    <property type="project" value="UniProtKB-KW"/>
</dbReference>
<dbReference type="GO" id="GO:0003723">
    <property type="term" value="F:RNA binding"/>
    <property type="evidence" value="ECO:0007669"/>
    <property type="project" value="InterPro"/>
</dbReference>
<dbReference type="GO" id="GO:0036464">
    <property type="term" value="C:cytoplasmic ribonucleoprotein granule"/>
    <property type="evidence" value="ECO:0007669"/>
    <property type="project" value="UniProtKB-SubCell"/>
</dbReference>
<dbReference type="FunFam" id="3.40.50.300:FF:000097">
    <property type="entry name" value="Regulator of nonsense transcripts 1"/>
    <property type="match status" value="1"/>
</dbReference>
<keyword evidence="3" id="KW-0963">Cytoplasm</keyword>
<keyword evidence="6 11" id="KW-0863">Zinc-finger</keyword>
<dbReference type="InterPro" id="IPR047187">
    <property type="entry name" value="SF1_C_Upf1"/>
</dbReference>
<dbReference type="GO" id="GO:0008270">
    <property type="term" value="F:zinc ion binding"/>
    <property type="evidence" value="ECO:0007669"/>
    <property type="project" value="UniProtKB-UniRule"/>
</dbReference>
<sequence length="1128" mass="126291">MSTVDSYGPASQTLTFLDTEEADFGADTQGSEYEFHDFTVPSQTQTQSQASQPEPSQPLVNGNVADKKEDLANGPTTGNEEAKVDGTVSKVSNSLGELNFEEDEDETFYSKDLPAFACRYCGVHDPASVVQCIQCKKWFCNGRGNTAGSHIVNHLVRAKHKEVTLHKDGPLGETILECYNCGCRNVFLLGFIPAKADSVVVLLCRQPCATQSNSKDMNWDQAQWQPLINDRCFLSWLVKVPPDEDQLRARQISAQQINKLEELWKDNPEAKLEDLDKPGVDDEPQQVLLRYEDAYQYQNIFGPLVKLEADYDKKLKESQTQDNIVVRWDIGLNKKRIAYFSFPKTNDDMRLMPGDELRLRYVGELHKPWQGVGHVIKVPNNFGEEVGIELRSNLGAPVECTHNFVVDFVWKSTSFDRMQTGMKTFAVDETSVSGYIYHKLLGHEVEEQVVKCQLPKRFSAQGLPELNHSQVYAVKTVLQRPLSLIQGPPGTGKTVTSASVVYHLAKQNNGQVLVCAPSNIAVDQLTEKIHKTGLKVVRLCAKSREAIDSPVAFLALHNQVRNMDSVPELQKLQQLKDEQGELSAADEKRYRSLKRNCERELLQHADVICTTCVGAGDPRLSKFRFRTVLIDESTQATEPECMVPVVLGCKQLILVGDHCQLGPVVMCKKAANAGLSQSLFERLVVLGIRPIRLQVQYRMHPSLSEFPSNLFYDGTLQNGVTVAERQQTGIDFPWPVPDKPMFFYATMGQEEIASSGTSYLNRTEAANVEKIATRFLRAGVKPEQIGVITPYEGQRAYIVQYMQFSGSLHANLYLEIEVASVDAFQGREKDYIILSCVRSNEHQGIGFLNDPRRLNVALTRAKYGIIVIGNPKILSRQPLWNHLLNYYKENKALMEGPLNNLKESMIQFSKPRKLVNRTNPGGRFMSSTMFDAREALIRGSVYDRQIPQAPMDPAAFHDTYFHTHDRLSYIGAERTIPPAAAARIPVPVGMFIPPVPPPHHSYFGQPLAGRMPHGRPVQQPRQRNQRNHHHQQPMAYAPHMPASQASQDASQPLSQGPLTQGGMSMSQPMASQPLSQPDLSQDSYLGDDFNLKSQADAVLSQDSTYQGERGGYMNSLPDYSQPNYASQY</sequence>
<dbReference type="Gene3D" id="2.40.30.230">
    <property type="match status" value="1"/>
</dbReference>
<keyword evidence="8" id="KW-0347">Helicase</keyword>
<evidence type="ECO:0000256" key="1">
    <source>
        <dbReference type="ARBA" id="ARBA00004331"/>
    </source>
</evidence>
<dbReference type="GO" id="GO:0003724">
    <property type="term" value="F:RNA helicase activity"/>
    <property type="evidence" value="ECO:0007669"/>
    <property type="project" value="InterPro"/>
</dbReference>
<name>A0AAU9X6X4_9CNID</name>
<gene>
    <name evidence="14" type="ORF">PMEA_00018481</name>
</gene>
<feature type="region of interest" description="Disordered" evidence="12">
    <location>
        <begin position="1001"/>
        <end position="1128"/>
    </location>
</feature>
<dbReference type="CDD" id="cd21400">
    <property type="entry name" value="ZBD_UPF1-like"/>
    <property type="match status" value="1"/>
</dbReference>
<dbReference type="AlphaFoldDB" id="A0AAU9X6X4"/>
<evidence type="ECO:0000256" key="8">
    <source>
        <dbReference type="ARBA" id="ARBA00022806"/>
    </source>
</evidence>
<feature type="compositionally biased region" description="Polar residues" evidence="12">
    <location>
        <begin position="1"/>
        <end position="16"/>
    </location>
</feature>
<comment type="similarity">
    <text evidence="2">Belongs to the DNA2/NAM7 helicase family.</text>
</comment>
<dbReference type="GO" id="GO:0003677">
    <property type="term" value="F:DNA binding"/>
    <property type="evidence" value="ECO:0007669"/>
    <property type="project" value="InterPro"/>
</dbReference>
<keyword evidence="15" id="KW-1185">Reference proteome</keyword>
<dbReference type="Gene3D" id="6.10.140.1240">
    <property type="match status" value="1"/>
</dbReference>
<keyword evidence="4 11" id="KW-0479">Metal-binding</keyword>
<dbReference type="FunFam" id="2.40.30.230:FF:000001">
    <property type="entry name" value="Regulator of nonsense transcripts 1"/>
    <property type="match status" value="1"/>
</dbReference>
<dbReference type="CDD" id="cd21407">
    <property type="entry name" value="1B_UPF1-like"/>
    <property type="match status" value="1"/>
</dbReference>
<comment type="subcellular location">
    <subcellularLocation>
        <location evidence="1">Cytoplasm</location>
        <location evidence="1">Cytoplasmic ribonucleoprotein granule</location>
    </subcellularLocation>
</comment>
<feature type="region of interest" description="C4" evidence="11">
    <location>
        <begin position="178"/>
        <end position="208"/>
    </location>
</feature>
<dbReference type="InterPro" id="IPR027417">
    <property type="entry name" value="P-loop_NTPase"/>
</dbReference>
<dbReference type="CDD" id="cd18808">
    <property type="entry name" value="SF1_C_Upf1"/>
    <property type="match status" value="1"/>
</dbReference>
<evidence type="ECO:0000256" key="6">
    <source>
        <dbReference type="ARBA" id="ARBA00022771"/>
    </source>
</evidence>
<feature type="compositionally biased region" description="Low complexity" evidence="12">
    <location>
        <begin position="41"/>
        <end position="58"/>
    </location>
</feature>
<dbReference type="InterPro" id="IPR018999">
    <property type="entry name" value="UPF1_CH/ZBD"/>
</dbReference>
<dbReference type="Pfam" id="PF18141">
    <property type="entry name" value="UPF1_1B_dom"/>
    <property type="match status" value="1"/>
</dbReference>
<evidence type="ECO:0000313" key="14">
    <source>
        <dbReference type="EMBL" id="CAH3138522.1"/>
    </source>
</evidence>
<dbReference type="SUPFAM" id="SSF52540">
    <property type="entry name" value="P-loop containing nucleoside triphosphate hydrolases"/>
    <property type="match status" value="1"/>
</dbReference>
<keyword evidence="5" id="KW-0547">Nucleotide-binding</keyword>
<feature type="domain" description="Upf1" evidence="13">
    <location>
        <begin position="110"/>
        <end position="267"/>
    </location>
</feature>
<dbReference type="GO" id="GO:1903313">
    <property type="term" value="P:positive regulation of mRNA metabolic process"/>
    <property type="evidence" value="ECO:0007669"/>
    <property type="project" value="UniProtKB-ARBA"/>
</dbReference>
<keyword evidence="10" id="KW-0067">ATP-binding</keyword>
<evidence type="ECO:0000256" key="3">
    <source>
        <dbReference type="ARBA" id="ARBA00022490"/>
    </source>
</evidence>
<keyword evidence="9 11" id="KW-0862">Zinc</keyword>
<comment type="caution">
    <text evidence="14">The sequence shown here is derived from an EMBL/GenBank/DDBJ whole genome shotgun (WGS) entry which is preliminary data.</text>
</comment>
<dbReference type="InterPro" id="IPR006935">
    <property type="entry name" value="Helicase/UvrB_N"/>
</dbReference>
<dbReference type="InterPro" id="IPR041679">
    <property type="entry name" value="DNA2/NAM7-like_C"/>
</dbReference>